<feature type="compositionally biased region" description="Acidic residues" evidence="1">
    <location>
        <begin position="201"/>
        <end position="213"/>
    </location>
</feature>
<dbReference type="EMBL" id="CP036262">
    <property type="protein sequence ID" value="QDS93363.1"/>
    <property type="molecule type" value="Genomic_DNA"/>
</dbReference>
<feature type="signal peptide" evidence="2">
    <location>
        <begin position="1"/>
        <end position="29"/>
    </location>
</feature>
<organism evidence="3 4">
    <name type="scientific">Roseimaritima multifibrata</name>
    <dbReference type="NCBI Taxonomy" id="1930274"/>
    <lineage>
        <taxon>Bacteria</taxon>
        <taxon>Pseudomonadati</taxon>
        <taxon>Planctomycetota</taxon>
        <taxon>Planctomycetia</taxon>
        <taxon>Pirellulales</taxon>
        <taxon>Pirellulaceae</taxon>
        <taxon>Roseimaritima</taxon>
    </lineage>
</organism>
<feature type="compositionally biased region" description="Low complexity" evidence="1">
    <location>
        <begin position="323"/>
        <end position="335"/>
    </location>
</feature>
<dbReference type="RefSeq" id="WP_246109842.1">
    <property type="nucleotide sequence ID" value="NZ_CP036262.1"/>
</dbReference>
<reference evidence="3 4" key="1">
    <citation type="submission" date="2019-02" db="EMBL/GenBank/DDBJ databases">
        <title>Deep-cultivation of Planctomycetes and their phenomic and genomic characterization uncovers novel biology.</title>
        <authorList>
            <person name="Wiegand S."/>
            <person name="Jogler M."/>
            <person name="Boedeker C."/>
            <person name="Pinto D."/>
            <person name="Vollmers J."/>
            <person name="Rivas-Marin E."/>
            <person name="Kohn T."/>
            <person name="Peeters S.H."/>
            <person name="Heuer A."/>
            <person name="Rast P."/>
            <person name="Oberbeckmann S."/>
            <person name="Bunk B."/>
            <person name="Jeske O."/>
            <person name="Meyerdierks A."/>
            <person name="Storesund J.E."/>
            <person name="Kallscheuer N."/>
            <person name="Luecker S."/>
            <person name="Lage O.M."/>
            <person name="Pohl T."/>
            <person name="Merkel B.J."/>
            <person name="Hornburger P."/>
            <person name="Mueller R.-W."/>
            <person name="Bruemmer F."/>
            <person name="Labrenz M."/>
            <person name="Spormann A.M."/>
            <person name="Op den Camp H."/>
            <person name="Overmann J."/>
            <person name="Amann R."/>
            <person name="Jetten M.S.M."/>
            <person name="Mascher T."/>
            <person name="Medema M.H."/>
            <person name="Devos D.P."/>
            <person name="Kaster A.-K."/>
            <person name="Ovreas L."/>
            <person name="Rohde M."/>
            <person name="Galperin M.Y."/>
            <person name="Jogler C."/>
        </authorList>
    </citation>
    <scope>NUCLEOTIDE SEQUENCE [LARGE SCALE GENOMIC DNA]</scope>
    <source>
        <strain evidence="3 4">FF011L</strain>
    </source>
</reference>
<sequence length="628" mass="70606" precursor="true">MFDRAAASLLCLLTLTTVLWTAVPSPAAAQPAKTGEALQNVPLPDRQTQVSERYQRLEELLLRLAEVEVTENPERAALLRRAAKQSRDTFILERMNSASDALRSQKFQQAITDQQAANEQMAALLKLLLTEDRPQRIRDEKERISNWIKDLKRQERRQRGTRARTENGAELKSVESEQSDIAKAAEALQKEMAEQNKELDPAAEEALEEGAEEATEKMSEAEKKAKQKEAEELAEMVKKAEAAAEKAEQAKSEAEAKQDQDKQESQASEGDQNASEKQSSDQKAAEQKAAAQKAAEKKAKAEADAKQAAAESDKAAKELQDAKQAQQSQSQSQKPQEGEQPESPKTESKPQSPQQSAQKQLEKALERMKEAEKALEEAKREQATEKQRQAEEEIRQAIDQLEKILRQLREEEMQRELARLESRLRKMAQMQSAVLEKNRELAAIPLADRDRQTDLKAGNLANEEKQIVMEADRAMLLLREEGSSVAFPEVVQQIRGDMQTVVDRLAQSKIDVVTQGIQEDVLAALEEMIGALQKAQKDLEEKKKQEQQGEQPQQGQQGEQPLVESLAELKLIRTMQTRVKGTTERYDAMLQTDNGAPTAEIRTLLQGLAERQNRLYSITRDLVLKRNQ</sequence>
<gene>
    <name evidence="3" type="ORF">FF011L_21260</name>
</gene>
<name>A0A517MEQ5_9BACT</name>
<dbReference type="Proteomes" id="UP000320672">
    <property type="component" value="Chromosome"/>
</dbReference>
<keyword evidence="2" id="KW-0732">Signal</keyword>
<evidence type="ECO:0000313" key="3">
    <source>
        <dbReference type="EMBL" id="QDS93363.1"/>
    </source>
</evidence>
<feature type="compositionally biased region" description="Basic and acidic residues" evidence="1">
    <location>
        <begin position="214"/>
        <end position="264"/>
    </location>
</feature>
<feature type="compositionally biased region" description="Low complexity" evidence="1">
    <location>
        <begin position="349"/>
        <end position="359"/>
    </location>
</feature>
<feature type="compositionally biased region" description="Low complexity" evidence="1">
    <location>
        <begin position="548"/>
        <end position="560"/>
    </location>
</feature>
<evidence type="ECO:0000313" key="4">
    <source>
        <dbReference type="Proteomes" id="UP000320672"/>
    </source>
</evidence>
<feature type="compositionally biased region" description="Basic and acidic residues" evidence="1">
    <location>
        <begin position="294"/>
        <end position="321"/>
    </location>
</feature>
<evidence type="ECO:0000256" key="2">
    <source>
        <dbReference type="SAM" id="SignalP"/>
    </source>
</evidence>
<feature type="compositionally biased region" description="Basic and acidic residues" evidence="1">
    <location>
        <begin position="190"/>
        <end position="200"/>
    </location>
</feature>
<dbReference type="AlphaFoldDB" id="A0A517MEQ5"/>
<evidence type="ECO:0008006" key="5">
    <source>
        <dbReference type="Google" id="ProtNLM"/>
    </source>
</evidence>
<evidence type="ECO:0000256" key="1">
    <source>
        <dbReference type="SAM" id="MobiDB-lite"/>
    </source>
</evidence>
<keyword evidence="4" id="KW-1185">Reference proteome</keyword>
<feature type="region of interest" description="Disordered" evidence="1">
    <location>
        <begin position="190"/>
        <end position="391"/>
    </location>
</feature>
<feature type="compositionally biased region" description="Polar residues" evidence="1">
    <location>
        <begin position="265"/>
        <end position="276"/>
    </location>
</feature>
<dbReference type="KEGG" id="rml:FF011L_21260"/>
<accession>A0A517MEQ5</accession>
<feature type="region of interest" description="Disordered" evidence="1">
    <location>
        <begin position="540"/>
        <end position="560"/>
    </location>
</feature>
<proteinExistence type="predicted"/>
<feature type="compositionally biased region" description="Basic and acidic residues" evidence="1">
    <location>
        <begin position="163"/>
        <end position="175"/>
    </location>
</feature>
<feature type="region of interest" description="Disordered" evidence="1">
    <location>
        <begin position="153"/>
        <end position="178"/>
    </location>
</feature>
<feature type="compositionally biased region" description="Basic and acidic residues" evidence="1">
    <location>
        <begin position="360"/>
        <end position="391"/>
    </location>
</feature>
<feature type="chain" id="PRO_5021696695" description="Chromosome partition protein Smc" evidence="2">
    <location>
        <begin position="30"/>
        <end position="628"/>
    </location>
</feature>
<protein>
    <recommendedName>
        <fullName evidence="5">Chromosome partition protein Smc</fullName>
    </recommendedName>
</protein>